<dbReference type="GO" id="GO:0006260">
    <property type="term" value="P:DNA replication"/>
    <property type="evidence" value="ECO:0007669"/>
    <property type="project" value="UniProtKB-KW"/>
</dbReference>
<comment type="subcellular location">
    <subcellularLocation>
        <location evidence="1 14">Cytoplasm</location>
    </subcellularLocation>
</comment>
<dbReference type="FunFam" id="2.60.260.20:FF:000004">
    <property type="entry name" value="Molecular chaperone DnaJ"/>
    <property type="match status" value="1"/>
</dbReference>
<dbReference type="CDD" id="cd06257">
    <property type="entry name" value="DnaJ"/>
    <property type="match status" value="1"/>
</dbReference>
<dbReference type="FunFam" id="2.10.230.10:FF:000002">
    <property type="entry name" value="Molecular chaperone DnaJ"/>
    <property type="match status" value="1"/>
</dbReference>
<accession>A0A451CYH8</accession>
<feature type="binding site" evidence="14">
    <location>
        <position position="165"/>
    </location>
    <ligand>
        <name>Zn(2+)</name>
        <dbReference type="ChEBI" id="CHEBI:29105"/>
        <label>2</label>
    </ligand>
</feature>
<evidence type="ECO:0000313" key="18">
    <source>
        <dbReference type="EMBL" id="VFP78080.1"/>
    </source>
</evidence>
<comment type="similarity">
    <text evidence="12 14">Belongs to the DnaJ family.</text>
</comment>
<keyword evidence="7 14" id="KW-0863">Zinc-finger</keyword>
<dbReference type="RefSeq" id="WP_154027204.1">
    <property type="nucleotide sequence ID" value="NZ_LR217695.1"/>
</dbReference>
<evidence type="ECO:0000256" key="5">
    <source>
        <dbReference type="ARBA" id="ARBA00022723"/>
    </source>
</evidence>
<dbReference type="InterPro" id="IPR002939">
    <property type="entry name" value="DnaJ_C"/>
</dbReference>
<keyword evidence="4 14" id="KW-0235">DNA replication</keyword>
<dbReference type="GO" id="GO:0042026">
    <property type="term" value="P:protein refolding"/>
    <property type="evidence" value="ECO:0007669"/>
    <property type="project" value="TreeGrafter"/>
</dbReference>
<dbReference type="Pfam" id="PF00684">
    <property type="entry name" value="DnaJ_CXXCXGXG"/>
    <property type="match status" value="1"/>
</dbReference>
<keyword evidence="9 14" id="KW-0346">Stress response</keyword>
<dbReference type="SUPFAM" id="SSF46565">
    <property type="entry name" value="Chaperone J-domain"/>
    <property type="match status" value="1"/>
</dbReference>
<evidence type="ECO:0000256" key="1">
    <source>
        <dbReference type="ARBA" id="ARBA00004496"/>
    </source>
</evidence>
<feature type="zinc finger region" description="CR-type" evidence="15">
    <location>
        <begin position="135"/>
        <end position="213"/>
    </location>
</feature>
<dbReference type="InterPro" id="IPR012724">
    <property type="entry name" value="DnaJ"/>
</dbReference>
<organism evidence="18 19">
    <name type="scientific">Buchnera aphidicola</name>
    <name type="common">Cinara cuneomaculata</name>
    <dbReference type="NCBI Taxonomy" id="1660040"/>
    <lineage>
        <taxon>Bacteria</taxon>
        <taxon>Pseudomonadati</taxon>
        <taxon>Pseudomonadota</taxon>
        <taxon>Gammaproteobacteria</taxon>
        <taxon>Enterobacterales</taxon>
        <taxon>Erwiniaceae</taxon>
        <taxon>Buchnera</taxon>
    </lineage>
</organism>
<gene>
    <name evidence="14 18" type="primary">dnaJ</name>
    <name evidence="18" type="ORF">BUCICUMA2628_101</name>
</gene>
<proteinExistence type="inferred from homology"/>
<evidence type="ECO:0000256" key="10">
    <source>
        <dbReference type="ARBA" id="ARBA00023186"/>
    </source>
</evidence>
<dbReference type="InterPro" id="IPR036869">
    <property type="entry name" value="J_dom_sf"/>
</dbReference>
<sequence length="380" mass="42198">MTQQDYYKILEVSNSANEREIKRAYKKLAIKYHPDRNPGNKIAEEKFKEVKQAYEILNDPKKRSAYDEYGHAAFEQNHGTSGGFHSSFTSSTSDLNDIFGDVFGDIFGNNRTNSKKKGSDLQYNISITLEEAVQGTTKNITIPTLNTCKSCSGQGSAYGATPQTCSHCNGHGHIQMRKGFFSVQQTCSTCQGSGTVIKNPCKICYGQGRIKISKKLSIKIPAGVDTNDRIRLNNEGEAGQCGAQSGDLYIQITVKKHPIFIRKENNLHCHVPINFTIAALGGEIEVPTLTGRVKLKIPSETQSGKSFRIRGKGVKSVRKGYPGDLLCKIIVETPVKLNEFQKKLLQKLGKSFGEVKGENHSPQSKRFFDSVKRFFDNLTQ</sequence>
<reference evidence="18 19" key="1">
    <citation type="submission" date="2019-02" db="EMBL/GenBank/DDBJ databases">
        <authorList>
            <person name="Manzano-Marin A."/>
            <person name="Manzano-Marin A."/>
        </authorList>
    </citation>
    <scope>NUCLEOTIDE SEQUENCE [LARGE SCALE GENOMIC DNA]</scope>
    <source>
        <strain evidence="18 19">BuCicuneomaculata</strain>
    </source>
</reference>
<dbReference type="PANTHER" id="PTHR43096:SF48">
    <property type="entry name" value="CHAPERONE PROTEIN DNAJ"/>
    <property type="match status" value="1"/>
</dbReference>
<feature type="binding site" evidence="14">
    <location>
        <position position="204"/>
    </location>
    <ligand>
        <name>Zn(2+)</name>
        <dbReference type="ChEBI" id="CHEBI:29105"/>
        <label>1</label>
    </ligand>
</feature>
<evidence type="ECO:0000256" key="15">
    <source>
        <dbReference type="PROSITE-ProRule" id="PRU00546"/>
    </source>
</evidence>
<evidence type="ECO:0000256" key="8">
    <source>
        <dbReference type="ARBA" id="ARBA00022833"/>
    </source>
</evidence>
<dbReference type="FunFam" id="1.10.287.110:FF:000034">
    <property type="entry name" value="Chaperone protein DnaJ"/>
    <property type="match status" value="1"/>
</dbReference>
<keyword evidence="10 14" id="KW-0143">Chaperone</keyword>
<dbReference type="Gene3D" id="2.10.230.10">
    <property type="entry name" value="Heat shock protein DnaJ, cysteine-rich domain"/>
    <property type="match status" value="1"/>
</dbReference>
<keyword evidence="3 14" id="KW-0963">Cytoplasm</keyword>
<comment type="domain">
    <text evidence="14">The J domain is necessary and sufficient to stimulate DnaK ATPase activity. Zinc center 1 plays an important role in the autonomous, DnaK-independent chaperone activity of DnaJ. Zinc center 2 is essential for interaction with DnaK and for DnaJ activity.</text>
</comment>
<name>A0A451CYH8_9GAMM</name>
<evidence type="ECO:0000256" key="13">
    <source>
        <dbReference type="ARBA" id="ARBA00067609"/>
    </source>
</evidence>
<evidence type="ECO:0000256" key="14">
    <source>
        <dbReference type="HAMAP-Rule" id="MF_01152"/>
    </source>
</evidence>
<dbReference type="OrthoDB" id="9779889at2"/>
<evidence type="ECO:0000259" key="16">
    <source>
        <dbReference type="PROSITE" id="PS50076"/>
    </source>
</evidence>
<dbReference type="Pfam" id="PF01556">
    <property type="entry name" value="DnaJ_C"/>
    <property type="match status" value="1"/>
</dbReference>
<dbReference type="GO" id="GO:0008270">
    <property type="term" value="F:zinc ion binding"/>
    <property type="evidence" value="ECO:0007669"/>
    <property type="project" value="UniProtKB-UniRule"/>
</dbReference>
<dbReference type="PROSITE" id="PS00636">
    <property type="entry name" value="DNAJ_1"/>
    <property type="match status" value="1"/>
</dbReference>
<dbReference type="CDD" id="cd10747">
    <property type="entry name" value="DnaJ_C"/>
    <property type="match status" value="1"/>
</dbReference>
<keyword evidence="6 14" id="KW-0677">Repeat</keyword>
<evidence type="ECO:0000256" key="12">
    <source>
        <dbReference type="ARBA" id="ARBA00061004"/>
    </source>
</evidence>
<dbReference type="Gene3D" id="1.10.287.110">
    <property type="entry name" value="DnaJ domain"/>
    <property type="match status" value="1"/>
</dbReference>
<dbReference type="NCBIfam" id="NF008035">
    <property type="entry name" value="PRK10767.1"/>
    <property type="match status" value="1"/>
</dbReference>
<dbReference type="Gene3D" id="2.60.260.20">
    <property type="entry name" value="Urease metallochaperone UreE, N-terminal domain"/>
    <property type="match status" value="2"/>
</dbReference>
<feature type="binding site" evidence="14">
    <location>
        <position position="187"/>
    </location>
    <ligand>
        <name>Zn(2+)</name>
        <dbReference type="ChEBI" id="CHEBI:29105"/>
        <label>2</label>
    </ligand>
</feature>
<dbReference type="EMBL" id="LR217695">
    <property type="protein sequence ID" value="VFP78080.1"/>
    <property type="molecule type" value="Genomic_DNA"/>
</dbReference>
<evidence type="ECO:0000256" key="11">
    <source>
        <dbReference type="ARBA" id="ARBA00053423"/>
    </source>
</evidence>
<evidence type="ECO:0000313" key="19">
    <source>
        <dbReference type="Proteomes" id="UP000294404"/>
    </source>
</evidence>
<feature type="repeat" description="CXXCXGXG motif" evidence="14">
    <location>
        <begin position="148"/>
        <end position="155"/>
    </location>
</feature>
<dbReference type="InterPro" id="IPR008971">
    <property type="entry name" value="HSP40/DnaJ_pept-bd"/>
</dbReference>
<dbReference type="PRINTS" id="PR00625">
    <property type="entry name" value="JDOMAIN"/>
</dbReference>
<feature type="repeat" description="CXXCXGXG motif" evidence="14">
    <location>
        <begin position="165"/>
        <end position="172"/>
    </location>
</feature>
<evidence type="ECO:0000256" key="9">
    <source>
        <dbReference type="ARBA" id="ARBA00023016"/>
    </source>
</evidence>
<feature type="domain" description="J" evidence="16">
    <location>
        <begin position="5"/>
        <end position="70"/>
    </location>
</feature>
<dbReference type="InterPro" id="IPR001305">
    <property type="entry name" value="HSP_DnaJ_Cys-rich_dom"/>
</dbReference>
<dbReference type="PROSITE" id="PS51188">
    <property type="entry name" value="ZF_CR"/>
    <property type="match status" value="1"/>
</dbReference>
<feature type="repeat" description="CXXCXGXG motif" evidence="14">
    <location>
        <begin position="187"/>
        <end position="194"/>
    </location>
</feature>
<feature type="binding site" evidence="14">
    <location>
        <position position="148"/>
    </location>
    <ligand>
        <name>Zn(2+)</name>
        <dbReference type="ChEBI" id="CHEBI:29105"/>
        <label>1</label>
    </ligand>
</feature>
<dbReference type="InterPro" id="IPR001623">
    <property type="entry name" value="DnaJ_domain"/>
</dbReference>
<evidence type="ECO:0000256" key="3">
    <source>
        <dbReference type="ARBA" id="ARBA00022490"/>
    </source>
</evidence>
<evidence type="ECO:0000256" key="2">
    <source>
        <dbReference type="ARBA" id="ARBA00011738"/>
    </source>
</evidence>
<feature type="domain" description="CR-type" evidence="17">
    <location>
        <begin position="135"/>
        <end position="213"/>
    </location>
</feature>
<feature type="binding site" evidence="14">
    <location>
        <position position="190"/>
    </location>
    <ligand>
        <name>Zn(2+)</name>
        <dbReference type="ChEBI" id="CHEBI:29105"/>
        <label>2</label>
    </ligand>
</feature>
<dbReference type="GO" id="GO:0009408">
    <property type="term" value="P:response to heat"/>
    <property type="evidence" value="ECO:0007669"/>
    <property type="project" value="InterPro"/>
</dbReference>
<dbReference type="Proteomes" id="UP000294404">
    <property type="component" value="Chromosome"/>
</dbReference>
<dbReference type="PROSITE" id="PS50076">
    <property type="entry name" value="DNAJ_2"/>
    <property type="match status" value="1"/>
</dbReference>
<evidence type="ECO:0000256" key="6">
    <source>
        <dbReference type="ARBA" id="ARBA00022737"/>
    </source>
</evidence>
<keyword evidence="5 14" id="KW-0479">Metal-binding</keyword>
<protein>
    <recommendedName>
        <fullName evidence="13 14">Chaperone protein DnaJ</fullName>
    </recommendedName>
</protein>
<dbReference type="AlphaFoldDB" id="A0A451CYH8"/>
<dbReference type="InterPro" id="IPR018253">
    <property type="entry name" value="DnaJ_domain_CS"/>
</dbReference>
<dbReference type="SUPFAM" id="SSF57938">
    <property type="entry name" value="DnaJ/Hsp40 cysteine-rich domain"/>
    <property type="match status" value="1"/>
</dbReference>
<dbReference type="InterPro" id="IPR036410">
    <property type="entry name" value="HSP_DnaJ_Cys-rich_dom_sf"/>
</dbReference>
<feature type="binding site" evidence="14">
    <location>
        <position position="151"/>
    </location>
    <ligand>
        <name>Zn(2+)</name>
        <dbReference type="ChEBI" id="CHEBI:29105"/>
        <label>1</label>
    </ligand>
</feature>
<dbReference type="GO" id="GO:0031072">
    <property type="term" value="F:heat shock protein binding"/>
    <property type="evidence" value="ECO:0007669"/>
    <property type="project" value="InterPro"/>
</dbReference>
<dbReference type="SMART" id="SM00271">
    <property type="entry name" value="DnaJ"/>
    <property type="match status" value="1"/>
</dbReference>
<dbReference type="GO" id="GO:0051082">
    <property type="term" value="F:unfolded protein binding"/>
    <property type="evidence" value="ECO:0007669"/>
    <property type="project" value="UniProtKB-UniRule"/>
</dbReference>
<evidence type="ECO:0000256" key="7">
    <source>
        <dbReference type="ARBA" id="ARBA00022771"/>
    </source>
</evidence>
<feature type="binding site" evidence="14">
    <location>
        <position position="168"/>
    </location>
    <ligand>
        <name>Zn(2+)</name>
        <dbReference type="ChEBI" id="CHEBI:29105"/>
        <label>2</label>
    </ligand>
</feature>
<dbReference type="CDD" id="cd10719">
    <property type="entry name" value="DnaJ_zf"/>
    <property type="match status" value="1"/>
</dbReference>
<feature type="repeat" description="CXXCXGXG motif" evidence="14">
    <location>
        <begin position="201"/>
        <end position="208"/>
    </location>
</feature>
<dbReference type="NCBIfam" id="TIGR02349">
    <property type="entry name" value="DnaJ_bact"/>
    <property type="match status" value="1"/>
</dbReference>
<dbReference type="PANTHER" id="PTHR43096">
    <property type="entry name" value="DNAJ HOMOLOG 1, MITOCHONDRIAL-RELATED"/>
    <property type="match status" value="1"/>
</dbReference>
<comment type="function">
    <text evidence="11 14">Participates actively in the response to hyperosmotic and heat shock by preventing the aggregation of stress-denatured proteins and by disaggregating proteins, also in an autonomous, DnaK-independent fashion. Unfolded proteins bind initially to DnaJ; upon interaction with the DnaJ-bound protein, DnaK hydrolyzes its bound ATP, resulting in the formation of a stable complex. GrpE releases ADP from DnaK; ATP binding to DnaK triggers the release of the substrate protein, thus completing the reaction cycle. Several rounds of ATP-dependent interactions between DnaJ, DnaK and GrpE are required for fully efficient folding. Also involved, together with DnaK and GrpE, in the DNA replication of plasmids through activation of initiation proteins.</text>
</comment>
<dbReference type="SUPFAM" id="SSF49493">
    <property type="entry name" value="HSP40/DnaJ peptide-binding domain"/>
    <property type="match status" value="2"/>
</dbReference>
<feature type="binding site" evidence="14">
    <location>
        <position position="201"/>
    </location>
    <ligand>
        <name>Zn(2+)</name>
        <dbReference type="ChEBI" id="CHEBI:29105"/>
        <label>1</label>
    </ligand>
</feature>
<dbReference type="GO" id="GO:0005737">
    <property type="term" value="C:cytoplasm"/>
    <property type="evidence" value="ECO:0007669"/>
    <property type="project" value="UniProtKB-SubCell"/>
</dbReference>
<evidence type="ECO:0000259" key="17">
    <source>
        <dbReference type="PROSITE" id="PS51188"/>
    </source>
</evidence>
<comment type="subunit">
    <text evidence="2 14">Homodimer.</text>
</comment>
<dbReference type="HAMAP" id="MF_01152">
    <property type="entry name" value="DnaJ"/>
    <property type="match status" value="1"/>
</dbReference>
<keyword evidence="8 14" id="KW-0862">Zinc</keyword>
<dbReference type="GO" id="GO:0005524">
    <property type="term" value="F:ATP binding"/>
    <property type="evidence" value="ECO:0007669"/>
    <property type="project" value="InterPro"/>
</dbReference>
<comment type="cofactor">
    <cofactor evidence="14">
        <name>Zn(2+)</name>
        <dbReference type="ChEBI" id="CHEBI:29105"/>
    </cofactor>
    <text evidence="14">Binds 2 Zn(2+) ions per monomer.</text>
</comment>
<evidence type="ECO:0000256" key="4">
    <source>
        <dbReference type="ARBA" id="ARBA00022705"/>
    </source>
</evidence>
<dbReference type="Pfam" id="PF00226">
    <property type="entry name" value="DnaJ"/>
    <property type="match status" value="1"/>
</dbReference>